<dbReference type="PANTHER" id="PTHR30437:SF5">
    <property type="entry name" value="REGULATOR OF NUCLEOSIDE DIPHOSPHATE KINASE"/>
    <property type="match status" value="1"/>
</dbReference>
<evidence type="ECO:0000313" key="3">
    <source>
        <dbReference type="EMBL" id="CUX67440.1"/>
    </source>
</evidence>
<dbReference type="GO" id="GO:0032784">
    <property type="term" value="P:regulation of DNA-templated transcription elongation"/>
    <property type="evidence" value="ECO:0007669"/>
    <property type="project" value="InterPro"/>
</dbReference>
<dbReference type="InterPro" id="IPR029462">
    <property type="entry name" value="Rnk_N"/>
</dbReference>
<dbReference type="GO" id="GO:0006354">
    <property type="term" value="P:DNA-templated transcription elongation"/>
    <property type="evidence" value="ECO:0007669"/>
    <property type="project" value="TreeGrafter"/>
</dbReference>
<proteinExistence type="predicted"/>
<keyword evidence="3" id="KW-0808">Transferase</keyword>
<dbReference type="Pfam" id="PF01272">
    <property type="entry name" value="GreA_GreB"/>
    <property type="match status" value="1"/>
</dbReference>
<dbReference type="Pfam" id="PF14760">
    <property type="entry name" value="Rnk_N"/>
    <property type="match status" value="1"/>
</dbReference>
<name>A0A1S7SE15_AGRTU</name>
<protein>
    <submittedName>
        <fullName evidence="3">Nucleoside diphosphate kinase regulator</fullName>
    </submittedName>
</protein>
<dbReference type="Proteomes" id="UP000191897">
    <property type="component" value="Unassembled WGS sequence"/>
</dbReference>
<dbReference type="EMBL" id="FBWC01000041">
    <property type="protein sequence ID" value="CUX67440.1"/>
    <property type="molecule type" value="Genomic_DNA"/>
</dbReference>
<dbReference type="Gene3D" id="3.10.50.30">
    <property type="entry name" value="Transcription elongation factor, GreA/GreB, C-terminal domain"/>
    <property type="match status" value="1"/>
</dbReference>
<dbReference type="Gene3D" id="1.10.286.20">
    <property type="match status" value="1"/>
</dbReference>
<dbReference type="InterPro" id="IPR036953">
    <property type="entry name" value="GreA/GreB_C_sf"/>
</dbReference>
<reference evidence="3 4" key="1">
    <citation type="submission" date="2016-01" db="EMBL/GenBank/DDBJ databases">
        <authorList>
            <person name="Oliw E.H."/>
        </authorList>
    </citation>
    <scope>NUCLEOTIDE SEQUENCE [LARGE SCALE GENOMIC DNA]</scope>
    <source>
        <strain evidence="3 4">Kerr 14</strain>
    </source>
</reference>
<feature type="domain" description="Regulator of nucleoside diphosphate kinase N-terminal" evidence="2">
    <location>
        <begin position="11"/>
        <end position="51"/>
    </location>
</feature>
<dbReference type="GO" id="GO:0003677">
    <property type="term" value="F:DNA binding"/>
    <property type="evidence" value="ECO:0007669"/>
    <property type="project" value="InterPro"/>
</dbReference>
<dbReference type="GO" id="GO:0016301">
    <property type="term" value="F:kinase activity"/>
    <property type="evidence" value="ECO:0007669"/>
    <property type="project" value="UniProtKB-KW"/>
</dbReference>
<evidence type="ECO:0000259" key="1">
    <source>
        <dbReference type="Pfam" id="PF01272"/>
    </source>
</evidence>
<keyword evidence="3" id="KW-0418">Kinase</keyword>
<organism evidence="3 4">
    <name type="scientific">Agrobacterium tumefaciens str. Kerr 14</name>
    <dbReference type="NCBI Taxonomy" id="1183424"/>
    <lineage>
        <taxon>Bacteria</taxon>
        <taxon>Pseudomonadati</taxon>
        <taxon>Pseudomonadota</taxon>
        <taxon>Alphaproteobacteria</taxon>
        <taxon>Hyphomicrobiales</taxon>
        <taxon>Rhizobiaceae</taxon>
        <taxon>Rhizobium/Agrobacterium group</taxon>
        <taxon>Agrobacterium</taxon>
        <taxon>Agrobacterium tumefaciens complex</taxon>
    </lineage>
</organism>
<dbReference type="InterPro" id="IPR023459">
    <property type="entry name" value="Tscrpt_elong_fac_GreA/B_fam"/>
</dbReference>
<dbReference type="GO" id="GO:0070063">
    <property type="term" value="F:RNA polymerase binding"/>
    <property type="evidence" value="ECO:0007669"/>
    <property type="project" value="InterPro"/>
</dbReference>
<dbReference type="InterPro" id="IPR001437">
    <property type="entry name" value="Tscrpt_elong_fac_GreA/B_C"/>
</dbReference>
<dbReference type="NCBIfam" id="NF004396">
    <property type="entry name" value="PRK05753.1"/>
    <property type="match status" value="1"/>
</dbReference>
<dbReference type="AlphaFoldDB" id="A0A1S7SE15"/>
<dbReference type="SUPFAM" id="SSF54534">
    <property type="entry name" value="FKBP-like"/>
    <property type="match status" value="1"/>
</dbReference>
<gene>
    <name evidence="3" type="ORF">AGR4C_pb20137</name>
</gene>
<feature type="domain" description="Transcription elongation factor GreA/GreB C-terminal" evidence="1">
    <location>
        <begin position="57"/>
        <end position="128"/>
    </location>
</feature>
<sequence length="139" mass="14663">MEMTPAHGIKPPIIVRQTEHSRLTSLALAAPGRDLDVADELLAELERASVVEDDSLPTGVVGIGSIVTYKTENGQTRTVTLCYPGEADIERSMVSVMTPIGVALLGLSPGQSINWNGRDGHVHKLTVTFAECLAVSGAA</sequence>
<evidence type="ECO:0000259" key="2">
    <source>
        <dbReference type="Pfam" id="PF14760"/>
    </source>
</evidence>
<accession>A0A1S7SE15</accession>
<evidence type="ECO:0000313" key="4">
    <source>
        <dbReference type="Proteomes" id="UP000191897"/>
    </source>
</evidence>
<dbReference type="PANTHER" id="PTHR30437">
    <property type="entry name" value="TRANSCRIPTION ELONGATION FACTOR GREA"/>
    <property type="match status" value="1"/>
</dbReference>